<dbReference type="InterPro" id="IPR036322">
    <property type="entry name" value="WD40_repeat_dom_sf"/>
</dbReference>
<dbReference type="InterPro" id="IPR015943">
    <property type="entry name" value="WD40/YVTN_repeat-like_dom_sf"/>
</dbReference>
<dbReference type="SMART" id="SM00320">
    <property type="entry name" value="WD40"/>
    <property type="match status" value="4"/>
</dbReference>
<evidence type="ECO:0000256" key="4">
    <source>
        <dbReference type="ARBA" id="ARBA00022574"/>
    </source>
</evidence>
<reference evidence="11" key="1">
    <citation type="journal article" date="2014" name="Nucleic Acids Res.">
        <title>The evolutionary dynamics of variant antigen genes in Babesia reveal a history of genomic innovation underlying host-parasite interaction.</title>
        <authorList>
            <person name="Jackson A.P."/>
            <person name="Otto T.D."/>
            <person name="Darby A."/>
            <person name="Ramaprasad A."/>
            <person name="Xia D."/>
            <person name="Echaide I.E."/>
            <person name="Farber M."/>
            <person name="Gahlot S."/>
            <person name="Gamble J."/>
            <person name="Gupta D."/>
            <person name="Gupta Y."/>
            <person name="Jackson L."/>
            <person name="Malandrin L."/>
            <person name="Malas T.B."/>
            <person name="Moussa E."/>
            <person name="Nair M."/>
            <person name="Reid A.J."/>
            <person name="Sanders M."/>
            <person name="Sharma J."/>
            <person name="Tracey A."/>
            <person name="Quail M.A."/>
            <person name="Weir W."/>
            <person name="Wastling J.M."/>
            <person name="Hall N."/>
            <person name="Willadsen P."/>
            <person name="Lingelbach K."/>
            <person name="Shiels B."/>
            <person name="Tait A."/>
            <person name="Berriman M."/>
            <person name="Allred D.R."/>
            <person name="Pain A."/>
        </authorList>
    </citation>
    <scope>NUCLEOTIDE SEQUENCE</scope>
    <source>
        <strain evidence="11">1802A</strain>
    </source>
</reference>
<comment type="subcellular location">
    <subcellularLocation>
        <location evidence="1">Nucleus</location>
        <location evidence="1">Nuclear pore complex</location>
    </subcellularLocation>
</comment>
<dbReference type="GO" id="GO:0051028">
    <property type="term" value="P:mRNA transport"/>
    <property type="evidence" value="ECO:0007669"/>
    <property type="project" value="UniProtKB-KW"/>
</dbReference>
<protein>
    <recommendedName>
        <fullName evidence="13">Protein transport protein SEC13</fullName>
    </recommendedName>
</protein>
<keyword evidence="6" id="KW-0509">mRNA transport</keyword>
<evidence type="ECO:0000256" key="8">
    <source>
        <dbReference type="ARBA" id="ARBA00023010"/>
    </source>
</evidence>
<dbReference type="AlphaFoldDB" id="A0AAD9G7H1"/>
<dbReference type="Proteomes" id="UP001195914">
    <property type="component" value="Unassembled WGS sequence"/>
</dbReference>
<evidence type="ECO:0008006" key="13">
    <source>
        <dbReference type="Google" id="ProtNLM"/>
    </source>
</evidence>
<evidence type="ECO:0000256" key="7">
    <source>
        <dbReference type="ARBA" id="ARBA00022927"/>
    </source>
</evidence>
<dbReference type="InterPro" id="IPR037363">
    <property type="entry name" value="Sec13/Seh1_fam"/>
</dbReference>
<evidence type="ECO:0000313" key="12">
    <source>
        <dbReference type="Proteomes" id="UP001195914"/>
    </source>
</evidence>
<dbReference type="Gene3D" id="2.130.10.10">
    <property type="entry name" value="YVTN repeat-like/Quinoprotein amine dehydrogenase"/>
    <property type="match status" value="1"/>
</dbReference>
<proteinExistence type="inferred from homology"/>
<name>A0AAD9G7H1_BABDI</name>
<sequence>MSGLASSLSLNLTQLLQKKLHINDLQYDYCSKYLAVCCRSQSGPEILVLEKDLSSGVSASLRVVNTITTRCDPVLLFWAPPQFGRVLIVALSDNSVVYYKHHASNAGGTFSVFHETKTAHKSISCMSVGVSPAGELLCALGSPSGNVAVIFSDGSYECVNFQAHYGGVTSLSFMNSEGCIDASSDGGQCLLATGGLDNCVKIWQLTNRSFQVLSTLTIRSESKCLFQVRSIAWSKNGVMLAVASASELFVFEHVMEGSSPQRISLPKASSKVSVAFSNDRLVVSCDGEGLIYCRDDHGAYALSGILDE</sequence>
<keyword evidence="12" id="KW-1185">Reference proteome</keyword>
<keyword evidence="10" id="KW-0539">Nucleus</keyword>
<evidence type="ECO:0000256" key="3">
    <source>
        <dbReference type="ARBA" id="ARBA00022448"/>
    </source>
</evidence>
<evidence type="ECO:0000313" key="11">
    <source>
        <dbReference type="EMBL" id="KAK1933251.1"/>
    </source>
</evidence>
<evidence type="ECO:0000256" key="2">
    <source>
        <dbReference type="ARBA" id="ARBA00010102"/>
    </source>
</evidence>
<comment type="caution">
    <text evidence="11">The sequence shown here is derived from an EMBL/GenBank/DDBJ whole genome shotgun (WGS) entry which is preliminary data.</text>
</comment>
<evidence type="ECO:0000256" key="10">
    <source>
        <dbReference type="ARBA" id="ARBA00023242"/>
    </source>
</evidence>
<dbReference type="GO" id="GO:0006606">
    <property type="term" value="P:protein import into nucleus"/>
    <property type="evidence" value="ECO:0007669"/>
    <property type="project" value="TreeGrafter"/>
</dbReference>
<dbReference type="Pfam" id="PF00400">
    <property type="entry name" value="WD40"/>
    <property type="match status" value="1"/>
</dbReference>
<dbReference type="InterPro" id="IPR001680">
    <property type="entry name" value="WD40_rpt"/>
</dbReference>
<keyword evidence="9" id="KW-0906">Nuclear pore complex</keyword>
<keyword evidence="7" id="KW-0653">Protein transport</keyword>
<keyword evidence="4" id="KW-0853">WD repeat</keyword>
<dbReference type="GO" id="GO:0005198">
    <property type="term" value="F:structural molecule activity"/>
    <property type="evidence" value="ECO:0007669"/>
    <property type="project" value="InterPro"/>
</dbReference>
<dbReference type="GO" id="GO:0090114">
    <property type="term" value="P:COPII-coated vesicle budding"/>
    <property type="evidence" value="ECO:0007669"/>
    <property type="project" value="TreeGrafter"/>
</dbReference>
<dbReference type="GO" id="GO:0030127">
    <property type="term" value="C:COPII vesicle coat"/>
    <property type="evidence" value="ECO:0007669"/>
    <property type="project" value="TreeGrafter"/>
</dbReference>
<evidence type="ECO:0000256" key="1">
    <source>
        <dbReference type="ARBA" id="ARBA00004567"/>
    </source>
</evidence>
<reference evidence="11" key="2">
    <citation type="submission" date="2021-05" db="EMBL/GenBank/DDBJ databases">
        <authorList>
            <person name="Pain A."/>
        </authorList>
    </citation>
    <scope>NUCLEOTIDE SEQUENCE</scope>
    <source>
        <strain evidence="11">1802A</strain>
    </source>
</reference>
<dbReference type="PANTHER" id="PTHR11024">
    <property type="entry name" value="NUCLEAR PORE COMPLEX PROTEIN SEC13 / SEH1 FAMILY MEMBER"/>
    <property type="match status" value="1"/>
</dbReference>
<dbReference type="PANTHER" id="PTHR11024:SF2">
    <property type="entry name" value="PROTEIN SEC13 HOMOLOG"/>
    <property type="match status" value="1"/>
</dbReference>
<dbReference type="GO" id="GO:0031080">
    <property type="term" value="C:nuclear pore outer ring"/>
    <property type="evidence" value="ECO:0007669"/>
    <property type="project" value="TreeGrafter"/>
</dbReference>
<organism evidence="11 12">
    <name type="scientific">Babesia divergens</name>
    <dbReference type="NCBI Taxonomy" id="32595"/>
    <lineage>
        <taxon>Eukaryota</taxon>
        <taxon>Sar</taxon>
        <taxon>Alveolata</taxon>
        <taxon>Apicomplexa</taxon>
        <taxon>Aconoidasida</taxon>
        <taxon>Piroplasmida</taxon>
        <taxon>Babesiidae</taxon>
        <taxon>Babesia</taxon>
    </lineage>
</organism>
<keyword evidence="5" id="KW-0677">Repeat</keyword>
<evidence type="ECO:0000256" key="5">
    <source>
        <dbReference type="ARBA" id="ARBA00022737"/>
    </source>
</evidence>
<evidence type="ECO:0000256" key="9">
    <source>
        <dbReference type="ARBA" id="ARBA00023132"/>
    </source>
</evidence>
<dbReference type="SUPFAM" id="SSF50978">
    <property type="entry name" value="WD40 repeat-like"/>
    <property type="match status" value="1"/>
</dbReference>
<evidence type="ECO:0000256" key="6">
    <source>
        <dbReference type="ARBA" id="ARBA00022816"/>
    </source>
</evidence>
<comment type="similarity">
    <text evidence="2">Belongs to the WD repeat SEC13 family.</text>
</comment>
<keyword evidence="8" id="KW-0811">Translocation</keyword>
<gene>
    <name evidence="11" type="ORF">X943_002880</name>
</gene>
<accession>A0AAD9G7H1</accession>
<keyword evidence="3" id="KW-0813">Transport</keyword>
<dbReference type="EMBL" id="JAHBMH010000073">
    <property type="protein sequence ID" value="KAK1933251.1"/>
    <property type="molecule type" value="Genomic_DNA"/>
</dbReference>